<organism evidence="2 3">
    <name type="scientific">Aspergillus nanangensis</name>
    <dbReference type="NCBI Taxonomy" id="2582783"/>
    <lineage>
        <taxon>Eukaryota</taxon>
        <taxon>Fungi</taxon>
        <taxon>Dikarya</taxon>
        <taxon>Ascomycota</taxon>
        <taxon>Pezizomycotina</taxon>
        <taxon>Eurotiomycetes</taxon>
        <taxon>Eurotiomycetidae</taxon>
        <taxon>Eurotiales</taxon>
        <taxon>Aspergillaceae</taxon>
        <taxon>Aspergillus</taxon>
        <taxon>Aspergillus subgen. Circumdati</taxon>
    </lineage>
</organism>
<feature type="compositionally biased region" description="Polar residues" evidence="1">
    <location>
        <begin position="278"/>
        <end position="292"/>
    </location>
</feature>
<reference evidence="2" key="2">
    <citation type="submission" date="2020-02" db="EMBL/GenBank/DDBJ databases">
        <authorList>
            <person name="Gilchrist C.L.M."/>
            <person name="Chooi Y.-H."/>
        </authorList>
    </citation>
    <scope>NUCLEOTIDE SEQUENCE</scope>
    <source>
        <strain evidence="2">MST-FP2251</strain>
    </source>
</reference>
<keyword evidence="3" id="KW-1185">Reference proteome</keyword>
<evidence type="ECO:0000313" key="3">
    <source>
        <dbReference type="Proteomes" id="UP001194746"/>
    </source>
</evidence>
<gene>
    <name evidence="2" type="ORF">FE257_009541</name>
</gene>
<comment type="caution">
    <text evidence="2">The sequence shown here is derived from an EMBL/GenBank/DDBJ whole genome shotgun (WGS) entry which is preliminary data.</text>
</comment>
<proteinExistence type="predicted"/>
<dbReference type="EMBL" id="VCAU01000055">
    <property type="protein sequence ID" value="KAF9887881.1"/>
    <property type="molecule type" value="Genomic_DNA"/>
</dbReference>
<evidence type="ECO:0000256" key="1">
    <source>
        <dbReference type="SAM" id="MobiDB-lite"/>
    </source>
</evidence>
<dbReference type="AlphaFoldDB" id="A0AAD4CK18"/>
<reference evidence="2" key="1">
    <citation type="journal article" date="2019" name="Beilstein J. Org. Chem.">
        <title>Nanangenines: drimane sesquiterpenoids as the dominant metabolite cohort of a novel Australian fungus, Aspergillus nanangensis.</title>
        <authorList>
            <person name="Lacey H.J."/>
            <person name="Gilchrist C.L.M."/>
            <person name="Crombie A."/>
            <person name="Kalaitzis J.A."/>
            <person name="Vuong D."/>
            <person name="Rutledge P.J."/>
            <person name="Turner P."/>
            <person name="Pitt J.I."/>
            <person name="Lacey E."/>
            <person name="Chooi Y.H."/>
            <person name="Piggott A.M."/>
        </authorList>
    </citation>
    <scope>NUCLEOTIDE SEQUENCE</scope>
    <source>
        <strain evidence="2">MST-FP2251</strain>
    </source>
</reference>
<feature type="region of interest" description="Disordered" evidence="1">
    <location>
        <begin position="258"/>
        <end position="292"/>
    </location>
</feature>
<evidence type="ECO:0000313" key="2">
    <source>
        <dbReference type="EMBL" id="KAF9887881.1"/>
    </source>
</evidence>
<feature type="region of interest" description="Disordered" evidence="1">
    <location>
        <begin position="224"/>
        <end position="243"/>
    </location>
</feature>
<protein>
    <submittedName>
        <fullName evidence="2">Uncharacterized protein</fullName>
    </submittedName>
</protein>
<dbReference type="Proteomes" id="UP001194746">
    <property type="component" value="Unassembled WGS sequence"/>
</dbReference>
<name>A0AAD4CK18_ASPNN</name>
<accession>A0AAD4CK18</accession>
<sequence>MGTTTNEASIYPGWNFRSMETSEGALAFMEESHDMGIEAVQRYALPDCPSMSAKQEFYPVQSSEFSTLFNVAFKTLLSKPSSKGEEGAKTSRSLSTYFPAVFNPDFNNAMSQRAQFIPAIAKSIDALLKFTKIAALQDKFAGLKVAPGILRQSQHAGDMKATIQAHFWLIAQKQLHRSGSPCALNALDIVPVLHGNTHPLHDILFSESMSEEAGIRDYDEHEYISTDDEHPSSRSPSILSFNDDRIDMEKADQESLILDLDTMNPSGEDRSIEDPSNMLCTSCGNSVSDMHS</sequence>